<feature type="transmembrane region" description="Helical" evidence="5">
    <location>
        <begin position="208"/>
        <end position="230"/>
    </location>
</feature>
<evidence type="ECO:0000256" key="3">
    <source>
        <dbReference type="ARBA" id="ARBA00022989"/>
    </source>
</evidence>
<evidence type="ECO:0000313" key="7">
    <source>
        <dbReference type="EMBL" id="MDT8902148.1"/>
    </source>
</evidence>
<feature type="transmembrane region" description="Helical" evidence="5">
    <location>
        <begin position="317"/>
        <end position="338"/>
    </location>
</feature>
<gene>
    <name evidence="7" type="ORF">Q4T40_12905</name>
</gene>
<keyword evidence="4 5" id="KW-0472">Membrane</keyword>
<dbReference type="Pfam" id="PF00528">
    <property type="entry name" value="BPD_transp_1"/>
    <property type="match status" value="1"/>
</dbReference>
<evidence type="ECO:0000313" key="8">
    <source>
        <dbReference type="Proteomes" id="UP001254848"/>
    </source>
</evidence>
<protein>
    <submittedName>
        <fullName evidence="7">ABC transporter permease</fullName>
    </submittedName>
</protein>
<keyword evidence="2 5" id="KW-0812">Transmembrane</keyword>
<dbReference type="PANTHER" id="PTHR43376">
    <property type="entry name" value="OLIGOPEPTIDE TRANSPORT SYSTEM PERMEASE PROTEIN"/>
    <property type="match status" value="1"/>
</dbReference>
<feature type="transmembrane region" description="Helical" evidence="5">
    <location>
        <begin position="123"/>
        <end position="146"/>
    </location>
</feature>
<evidence type="ECO:0000259" key="6">
    <source>
        <dbReference type="PROSITE" id="PS50928"/>
    </source>
</evidence>
<dbReference type="Proteomes" id="UP001254848">
    <property type="component" value="Unassembled WGS sequence"/>
</dbReference>
<comment type="similarity">
    <text evidence="5">Belongs to the binding-protein-dependent transport system permease family.</text>
</comment>
<name>A0ABU3P0U2_9FIRM</name>
<reference evidence="7 8" key="1">
    <citation type="submission" date="2023-07" db="EMBL/GenBank/DDBJ databases">
        <title>The novel representative of Negativicutes class, Anaeroselena agilis gen. nov. sp. nov.</title>
        <authorList>
            <person name="Prokofeva M.I."/>
            <person name="Elcheninov A.G."/>
            <person name="Klyukina A."/>
            <person name="Kublanov I.V."/>
            <person name="Frolov E.N."/>
            <person name="Podosokorskaya O.A."/>
        </authorList>
    </citation>
    <scope>NUCLEOTIDE SEQUENCE [LARGE SCALE GENOMIC DNA]</scope>
    <source>
        <strain evidence="7 8">4137-cl</strain>
    </source>
</reference>
<dbReference type="PANTHER" id="PTHR43376:SF1">
    <property type="entry name" value="OLIGOPEPTIDE TRANSPORT SYSTEM PERMEASE PROTEIN"/>
    <property type="match status" value="1"/>
</dbReference>
<evidence type="ECO:0000256" key="2">
    <source>
        <dbReference type="ARBA" id="ARBA00022692"/>
    </source>
</evidence>
<dbReference type="EMBL" id="JAUOZS010000001">
    <property type="protein sequence ID" value="MDT8902148.1"/>
    <property type="molecule type" value="Genomic_DNA"/>
</dbReference>
<keyword evidence="5" id="KW-0813">Transport</keyword>
<dbReference type="InterPro" id="IPR035906">
    <property type="entry name" value="MetI-like_sf"/>
</dbReference>
<keyword evidence="8" id="KW-1185">Reference proteome</keyword>
<comment type="subcellular location">
    <subcellularLocation>
        <location evidence="5">Cell membrane</location>
        <topology evidence="5">Multi-pass membrane protein</topology>
    </subcellularLocation>
    <subcellularLocation>
        <location evidence="1">Membrane</location>
        <topology evidence="1">Multi-pass membrane protein</topology>
    </subcellularLocation>
</comment>
<dbReference type="RefSeq" id="WP_413780634.1">
    <property type="nucleotide sequence ID" value="NZ_JAUOZS010000001.1"/>
</dbReference>
<evidence type="ECO:0000256" key="1">
    <source>
        <dbReference type="ARBA" id="ARBA00004141"/>
    </source>
</evidence>
<sequence>MSCAFDKETERRLAKKKLHFLQHKLLDYLVTIGFVVIINFLLPRLLPGDPFAQLSGLGAGADFAVSLDAASEAALREYYGLDKPLGAQFVHYLQNLLTGNLGYAYYFKAPVGQLLAERLPWSLLLLLTSILLASVVGIACGVFAAWRRGTAWDHGLRGLLLGMRTVPPFFLGSLLLLIFSVKGQWFPVSGAFSVDTAGASGLARLKDIIWHLALPAATLTLAELSGNFMLTRSAMLDTLREDYITFGRARGLSESRLMFGHALPNALLPVITHTGLRLGLASGIVIYVEKIFGYPGIGMFMYEALAGRDFQVLQGGFLVISLTVLLLNLTVDILYAYLDPRVEVS</sequence>
<feature type="transmembrane region" description="Helical" evidence="5">
    <location>
        <begin position="25"/>
        <end position="42"/>
    </location>
</feature>
<evidence type="ECO:0000256" key="5">
    <source>
        <dbReference type="RuleBase" id="RU363032"/>
    </source>
</evidence>
<dbReference type="Gene3D" id="1.10.3720.10">
    <property type="entry name" value="MetI-like"/>
    <property type="match status" value="1"/>
</dbReference>
<comment type="caution">
    <text evidence="7">The sequence shown here is derived from an EMBL/GenBank/DDBJ whole genome shotgun (WGS) entry which is preliminary data.</text>
</comment>
<evidence type="ECO:0000256" key="4">
    <source>
        <dbReference type="ARBA" id="ARBA00023136"/>
    </source>
</evidence>
<dbReference type="PROSITE" id="PS50928">
    <property type="entry name" value="ABC_TM1"/>
    <property type="match status" value="1"/>
</dbReference>
<dbReference type="SUPFAM" id="SSF161098">
    <property type="entry name" value="MetI-like"/>
    <property type="match status" value="1"/>
</dbReference>
<keyword evidence="3 5" id="KW-1133">Transmembrane helix</keyword>
<accession>A0ABU3P0U2</accession>
<dbReference type="InterPro" id="IPR000515">
    <property type="entry name" value="MetI-like"/>
</dbReference>
<organism evidence="7 8">
    <name type="scientific">Anaeroselena agilis</name>
    <dbReference type="NCBI Taxonomy" id="3063788"/>
    <lineage>
        <taxon>Bacteria</taxon>
        <taxon>Bacillati</taxon>
        <taxon>Bacillota</taxon>
        <taxon>Negativicutes</taxon>
        <taxon>Acetonemataceae</taxon>
        <taxon>Anaeroselena</taxon>
    </lineage>
</organism>
<feature type="transmembrane region" description="Helical" evidence="5">
    <location>
        <begin position="158"/>
        <end position="179"/>
    </location>
</feature>
<feature type="domain" description="ABC transmembrane type-1" evidence="6">
    <location>
        <begin position="119"/>
        <end position="335"/>
    </location>
</feature>
<dbReference type="CDD" id="cd06261">
    <property type="entry name" value="TM_PBP2"/>
    <property type="match status" value="1"/>
</dbReference>
<proteinExistence type="inferred from homology"/>